<gene>
    <name evidence="1" type="ORF">HP397_04115</name>
</gene>
<dbReference type="AlphaFoldDB" id="A0A7Z0PEW1"/>
<dbReference type="NCBIfam" id="TIGR02328">
    <property type="entry name" value="TIGR02328 family protein"/>
    <property type="match status" value="1"/>
</dbReference>
<accession>A0A7Z0PEW1</accession>
<evidence type="ECO:0000313" key="2">
    <source>
        <dbReference type="Proteomes" id="UP000526184"/>
    </source>
</evidence>
<reference evidence="1 2" key="1">
    <citation type="submission" date="2020-05" db="EMBL/GenBank/DDBJ databases">
        <title>Streptobacillus felis strain LHL191014123.</title>
        <authorList>
            <person name="Fawzy A."/>
            <person name="Rau J."/>
            <person name="Risse K."/>
            <person name="Schauerte N."/>
            <person name="Geiger C."/>
            <person name="Blom J."/>
            <person name="Imirzalioglu C."/>
            <person name="Falgenhauer J."/>
            <person name="Bach A."/>
            <person name="Herden C."/>
            <person name="Eisenberg T."/>
        </authorList>
    </citation>
    <scope>NUCLEOTIDE SEQUENCE [LARGE SCALE GENOMIC DNA]</scope>
    <source>
        <strain evidence="1 2">LHL191014123</strain>
    </source>
</reference>
<dbReference type="Proteomes" id="UP000526184">
    <property type="component" value="Unassembled WGS sequence"/>
</dbReference>
<dbReference type="InterPro" id="IPR004260">
    <property type="entry name" value="Pyr-dimer_DNA_glycosylase"/>
</dbReference>
<dbReference type="EMBL" id="JABMKT010000018">
    <property type="protein sequence ID" value="NYV27999.1"/>
    <property type="molecule type" value="Genomic_DNA"/>
</dbReference>
<organism evidence="1 2">
    <name type="scientific">Streptobacillus felis</name>
    <dbReference type="NCBI Taxonomy" id="1384509"/>
    <lineage>
        <taxon>Bacteria</taxon>
        <taxon>Fusobacteriati</taxon>
        <taxon>Fusobacteriota</taxon>
        <taxon>Fusobacteriia</taxon>
        <taxon>Fusobacteriales</taxon>
        <taxon>Leptotrichiaceae</taxon>
        <taxon>Streptobacillus</taxon>
    </lineage>
</organism>
<comment type="caution">
    <text evidence="1">The sequence shown here is derived from an EMBL/GenBank/DDBJ whole genome shotgun (WGS) entry which is preliminary data.</text>
</comment>
<sequence>MRLWHEELISKLPRQQLLGQHRECCALRGKGWNKKHSVVDYVFKYSPIKLFHYHLLIMKEMERRGYIPSKEWYDPLYRGKKEKRYEYIKEEKVTIPIYSEHNDIYYSQCLENLEKKGIIL</sequence>
<evidence type="ECO:0000313" key="1">
    <source>
        <dbReference type="EMBL" id="NYV27999.1"/>
    </source>
</evidence>
<evidence type="ECO:0008006" key="3">
    <source>
        <dbReference type="Google" id="ProtNLM"/>
    </source>
</evidence>
<dbReference type="RefSeq" id="WP_180136119.1">
    <property type="nucleotide sequence ID" value="NZ_JABMKT010000018.1"/>
</dbReference>
<dbReference type="InterPro" id="IPR012650">
    <property type="entry name" value="CHP02328"/>
</dbReference>
<name>A0A7Z0PEW1_9FUSO</name>
<dbReference type="Pfam" id="PF03013">
    <property type="entry name" value="Pyr_excise"/>
    <property type="match status" value="1"/>
</dbReference>
<keyword evidence="2" id="KW-1185">Reference proteome</keyword>
<protein>
    <recommendedName>
        <fullName evidence="3">Pyrimidine dimer DNA glycosylase</fullName>
    </recommendedName>
</protein>
<proteinExistence type="predicted"/>